<evidence type="ECO:0000313" key="2">
    <source>
        <dbReference type="Proteomes" id="UP001187192"/>
    </source>
</evidence>
<comment type="caution">
    <text evidence="1">The sequence shown here is derived from an EMBL/GenBank/DDBJ whole genome shotgun (WGS) entry which is preliminary data.</text>
</comment>
<sequence length="90" mass="10642">MIYLAMHEIVSHFRSHSQSSTSDEQSSRPDHLLTCMNMLTEMGIPLNKQTIMWHYFEAHPRVQRIFPHLPDEDRRDITASILKSQFPFDD</sequence>
<evidence type="ECO:0000313" key="1">
    <source>
        <dbReference type="EMBL" id="GMN47738.1"/>
    </source>
</evidence>
<name>A0AA88D6L6_FICCA</name>
<dbReference type="AlphaFoldDB" id="A0AA88D6L6"/>
<gene>
    <name evidence="1" type="ORF">TIFTF001_016928</name>
</gene>
<dbReference type="Proteomes" id="UP001187192">
    <property type="component" value="Unassembled WGS sequence"/>
</dbReference>
<protein>
    <submittedName>
        <fullName evidence="1">Uncharacterized protein</fullName>
    </submittedName>
</protein>
<keyword evidence="2" id="KW-1185">Reference proteome</keyword>
<dbReference type="EMBL" id="BTGU01000026">
    <property type="protein sequence ID" value="GMN47738.1"/>
    <property type="molecule type" value="Genomic_DNA"/>
</dbReference>
<accession>A0AA88D6L6</accession>
<proteinExistence type="predicted"/>
<reference evidence="1" key="1">
    <citation type="submission" date="2023-07" db="EMBL/GenBank/DDBJ databases">
        <title>draft genome sequence of fig (Ficus carica).</title>
        <authorList>
            <person name="Takahashi T."/>
            <person name="Nishimura K."/>
        </authorList>
    </citation>
    <scope>NUCLEOTIDE SEQUENCE</scope>
</reference>
<organism evidence="1 2">
    <name type="scientific">Ficus carica</name>
    <name type="common">Common fig</name>
    <dbReference type="NCBI Taxonomy" id="3494"/>
    <lineage>
        <taxon>Eukaryota</taxon>
        <taxon>Viridiplantae</taxon>
        <taxon>Streptophyta</taxon>
        <taxon>Embryophyta</taxon>
        <taxon>Tracheophyta</taxon>
        <taxon>Spermatophyta</taxon>
        <taxon>Magnoliopsida</taxon>
        <taxon>eudicotyledons</taxon>
        <taxon>Gunneridae</taxon>
        <taxon>Pentapetalae</taxon>
        <taxon>rosids</taxon>
        <taxon>fabids</taxon>
        <taxon>Rosales</taxon>
        <taxon>Moraceae</taxon>
        <taxon>Ficeae</taxon>
        <taxon>Ficus</taxon>
    </lineage>
</organism>